<protein>
    <submittedName>
        <fullName evidence="4">Molybdenum cofactor guanylyltransferase</fullName>
    </submittedName>
</protein>
<evidence type="ECO:0000256" key="1">
    <source>
        <dbReference type="ARBA" id="ARBA00022679"/>
    </source>
</evidence>
<reference evidence="5" key="1">
    <citation type="journal article" date="2019" name="Int. J. Syst. Evol. Microbiol.">
        <title>The Global Catalogue of Microorganisms (GCM) 10K type strain sequencing project: providing services to taxonomists for standard genome sequencing and annotation.</title>
        <authorList>
            <consortium name="The Broad Institute Genomics Platform"/>
            <consortium name="The Broad Institute Genome Sequencing Center for Infectious Disease"/>
            <person name="Wu L."/>
            <person name="Ma J."/>
        </authorList>
    </citation>
    <scope>NUCLEOTIDE SEQUENCE [LARGE SCALE GENOMIC DNA]</scope>
    <source>
        <strain evidence="5">JCM 32226</strain>
    </source>
</reference>
<dbReference type="Proteomes" id="UP001501321">
    <property type="component" value="Unassembled WGS sequence"/>
</dbReference>
<dbReference type="SUPFAM" id="SSF53448">
    <property type="entry name" value="Nucleotide-diphospho-sugar transferases"/>
    <property type="match status" value="1"/>
</dbReference>
<evidence type="ECO:0000313" key="5">
    <source>
        <dbReference type="Proteomes" id="UP001501321"/>
    </source>
</evidence>
<evidence type="ECO:0000313" key="4">
    <source>
        <dbReference type="EMBL" id="GAA4502098.1"/>
    </source>
</evidence>
<dbReference type="PANTHER" id="PTHR19136">
    <property type="entry name" value="MOLYBDENUM COFACTOR GUANYLYLTRANSFERASE"/>
    <property type="match status" value="1"/>
</dbReference>
<dbReference type="InterPro" id="IPR025877">
    <property type="entry name" value="MobA-like_NTP_Trfase"/>
</dbReference>
<feature type="domain" description="MobA-like NTP transferase" evidence="3">
    <location>
        <begin position="12"/>
        <end position="149"/>
    </location>
</feature>
<accession>A0ABP8QEH2</accession>
<comment type="caution">
    <text evidence="4">The sequence shown here is derived from an EMBL/GenBank/DDBJ whole genome shotgun (WGS) entry which is preliminary data.</text>
</comment>
<dbReference type="InterPro" id="IPR029044">
    <property type="entry name" value="Nucleotide-diphossugar_trans"/>
</dbReference>
<dbReference type="Pfam" id="PF12804">
    <property type="entry name" value="NTP_transf_3"/>
    <property type="match status" value="1"/>
</dbReference>
<organism evidence="4 5">
    <name type="scientific">Pseudaeromonas paramecii</name>
    <dbReference type="NCBI Taxonomy" id="2138166"/>
    <lineage>
        <taxon>Bacteria</taxon>
        <taxon>Pseudomonadati</taxon>
        <taxon>Pseudomonadota</taxon>
        <taxon>Gammaproteobacteria</taxon>
        <taxon>Aeromonadales</taxon>
        <taxon>Aeromonadaceae</taxon>
        <taxon>Pseudaeromonas</taxon>
    </lineage>
</organism>
<dbReference type="Gene3D" id="3.90.550.10">
    <property type="entry name" value="Spore Coat Polysaccharide Biosynthesis Protein SpsA, Chain A"/>
    <property type="match status" value="1"/>
</dbReference>
<evidence type="ECO:0000256" key="2">
    <source>
        <dbReference type="ARBA" id="ARBA00022842"/>
    </source>
</evidence>
<dbReference type="EMBL" id="BAABFC010000019">
    <property type="protein sequence ID" value="GAA4502098.1"/>
    <property type="molecule type" value="Genomic_DNA"/>
</dbReference>
<keyword evidence="2" id="KW-0460">Magnesium</keyword>
<name>A0ABP8QEH2_9GAMM</name>
<evidence type="ECO:0000259" key="3">
    <source>
        <dbReference type="Pfam" id="PF12804"/>
    </source>
</evidence>
<dbReference type="GO" id="GO:0016779">
    <property type="term" value="F:nucleotidyltransferase activity"/>
    <property type="evidence" value="ECO:0007669"/>
    <property type="project" value="UniProtKB-KW"/>
</dbReference>
<proteinExistence type="predicted"/>
<keyword evidence="1" id="KW-0808">Transferase</keyword>
<gene>
    <name evidence="4" type="ORF">GCM10023095_26250</name>
</gene>
<keyword evidence="5" id="KW-1185">Reference proteome</keyword>
<keyword evidence="4" id="KW-0548">Nucleotidyltransferase</keyword>
<dbReference type="RefSeq" id="WP_345013870.1">
    <property type="nucleotide sequence ID" value="NZ_BAABFC010000019.1"/>
</dbReference>
<sequence length="215" mass="22347">MSRSANLSPLYGLLLAGGESRRMGRNKALLALDGQGLLARGLALLTAAGCQRSFVSGQYPGLPCLPDAPAWQGLGPLSGMASAALAYPLAHWLVLPVDMPGLAPADLQALILAAGDGPGVCYQPTQFPLLLRAGPRRAELLAALLADPEPRARRVGALLKGLGLPALPAEPQRRFLNTNTPAQWQELLLALGSTDTSAPLVGAETHSLSSDKELP</sequence>
<dbReference type="PANTHER" id="PTHR19136:SF81">
    <property type="entry name" value="MOLYBDENUM COFACTOR GUANYLYLTRANSFERASE"/>
    <property type="match status" value="1"/>
</dbReference>